<dbReference type="InterPro" id="IPR016032">
    <property type="entry name" value="Sig_transdc_resp-reg_C-effctor"/>
</dbReference>
<evidence type="ECO:0000259" key="9">
    <source>
        <dbReference type="PROSITE" id="PS50110"/>
    </source>
</evidence>
<dbReference type="GO" id="GO:0032993">
    <property type="term" value="C:protein-DNA complex"/>
    <property type="evidence" value="ECO:0007669"/>
    <property type="project" value="TreeGrafter"/>
</dbReference>
<feature type="DNA-binding region" description="OmpR/PhoB-type" evidence="7">
    <location>
        <begin position="182"/>
        <end position="284"/>
    </location>
</feature>
<reference evidence="11" key="1">
    <citation type="submission" date="2019-09" db="EMBL/GenBank/DDBJ databases">
        <title>Characterisation of the sponge microbiome using genome-centric metagenomics.</title>
        <authorList>
            <person name="Engelberts J.P."/>
            <person name="Robbins S.J."/>
            <person name="De Goeij J.M."/>
            <person name="Aranda M."/>
            <person name="Bell S.C."/>
            <person name="Webster N.S."/>
        </authorList>
    </citation>
    <scope>NUCLEOTIDE SEQUENCE</scope>
    <source>
        <strain evidence="11">SB0662_bin_9</strain>
    </source>
</reference>
<organism evidence="11">
    <name type="scientific">Caldilineaceae bacterium SB0662_bin_9</name>
    <dbReference type="NCBI Taxonomy" id="2605258"/>
    <lineage>
        <taxon>Bacteria</taxon>
        <taxon>Bacillati</taxon>
        <taxon>Chloroflexota</taxon>
        <taxon>Caldilineae</taxon>
        <taxon>Caldilineales</taxon>
        <taxon>Caldilineaceae</taxon>
    </lineage>
</organism>
<name>A0A6B1DTT2_9CHLR</name>
<evidence type="ECO:0000256" key="5">
    <source>
        <dbReference type="ARBA" id="ARBA00023163"/>
    </source>
</evidence>
<dbReference type="SUPFAM" id="SSF46894">
    <property type="entry name" value="C-terminal effector domain of the bipartite response regulators"/>
    <property type="match status" value="1"/>
</dbReference>
<feature type="domain" description="OmpR/PhoB-type" evidence="10">
    <location>
        <begin position="182"/>
        <end position="284"/>
    </location>
</feature>
<evidence type="ECO:0000256" key="7">
    <source>
        <dbReference type="PROSITE-ProRule" id="PRU01091"/>
    </source>
</evidence>
<dbReference type="Gene3D" id="1.10.10.10">
    <property type="entry name" value="Winged helix-like DNA-binding domain superfamily/Winged helix DNA-binding domain"/>
    <property type="match status" value="1"/>
</dbReference>
<evidence type="ECO:0000256" key="6">
    <source>
        <dbReference type="PROSITE-ProRule" id="PRU00169"/>
    </source>
</evidence>
<evidence type="ECO:0000256" key="3">
    <source>
        <dbReference type="ARBA" id="ARBA00023015"/>
    </source>
</evidence>
<keyword evidence="5" id="KW-0804">Transcription</keyword>
<keyword evidence="2" id="KW-0902">Two-component regulatory system</keyword>
<dbReference type="GO" id="GO:0000976">
    <property type="term" value="F:transcription cis-regulatory region binding"/>
    <property type="evidence" value="ECO:0007669"/>
    <property type="project" value="TreeGrafter"/>
</dbReference>
<dbReference type="EMBL" id="VXPY01000093">
    <property type="protein sequence ID" value="MYD91220.1"/>
    <property type="molecule type" value="Genomic_DNA"/>
</dbReference>
<evidence type="ECO:0000256" key="4">
    <source>
        <dbReference type="ARBA" id="ARBA00023125"/>
    </source>
</evidence>
<dbReference type="PROSITE" id="PS51755">
    <property type="entry name" value="OMPR_PHOB"/>
    <property type="match status" value="1"/>
</dbReference>
<dbReference type="InterPro" id="IPR001789">
    <property type="entry name" value="Sig_transdc_resp-reg_receiver"/>
</dbReference>
<accession>A0A6B1DTT2</accession>
<evidence type="ECO:0000256" key="2">
    <source>
        <dbReference type="ARBA" id="ARBA00023012"/>
    </source>
</evidence>
<dbReference type="SUPFAM" id="SSF52172">
    <property type="entry name" value="CheY-like"/>
    <property type="match status" value="1"/>
</dbReference>
<dbReference type="Gene3D" id="6.10.250.690">
    <property type="match status" value="1"/>
</dbReference>
<feature type="modified residue" description="4-aspartylphosphate" evidence="6">
    <location>
        <position position="91"/>
    </location>
</feature>
<evidence type="ECO:0000313" key="11">
    <source>
        <dbReference type="EMBL" id="MYD91220.1"/>
    </source>
</evidence>
<evidence type="ECO:0000256" key="1">
    <source>
        <dbReference type="ARBA" id="ARBA00022553"/>
    </source>
</evidence>
<dbReference type="InterPro" id="IPR011006">
    <property type="entry name" value="CheY-like_superfamily"/>
</dbReference>
<feature type="compositionally biased region" description="Low complexity" evidence="8">
    <location>
        <begin position="1"/>
        <end position="16"/>
    </location>
</feature>
<dbReference type="Pfam" id="PF00072">
    <property type="entry name" value="Response_reg"/>
    <property type="match status" value="1"/>
</dbReference>
<dbReference type="InterPro" id="IPR001867">
    <property type="entry name" value="OmpR/PhoB-type_DNA-bd"/>
</dbReference>
<evidence type="ECO:0000259" key="10">
    <source>
        <dbReference type="PROSITE" id="PS51755"/>
    </source>
</evidence>
<keyword evidence="3" id="KW-0805">Transcription regulation</keyword>
<comment type="caution">
    <text evidence="11">The sequence shown here is derived from an EMBL/GenBank/DDBJ whole genome shotgun (WGS) entry which is preliminary data.</text>
</comment>
<dbReference type="GO" id="GO:0005829">
    <property type="term" value="C:cytosol"/>
    <property type="evidence" value="ECO:0007669"/>
    <property type="project" value="TreeGrafter"/>
</dbReference>
<dbReference type="CDD" id="cd17574">
    <property type="entry name" value="REC_OmpR"/>
    <property type="match status" value="1"/>
</dbReference>
<dbReference type="Pfam" id="PF00486">
    <property type="entry name" value="Trans_reg_C"/>
    <property type="match status" value="1"/>
</dbReference>
<dbReference type="PANTHER" id="PTHR48111:SF1">
    <property type="entry name" value="TWO-COMPONENT RESPONSE REGULATOR ORR33"/>
    <property type="match status" value="1"/>
</dbReference>
<dbReference type="CDD" id="cd00383">
    <property type="entry name" value="trans_reg_C"/>
    <property type="match status" value="1"/>
</dbReference>
<keyword evidence="1 6" id="KW-0597">Phosphoprotein</keyword>
<dbReference type="SMART" id="SM00862">
    <property type="entry name" value="Trans_reg_C"/>
    <property type="match status" value="1"/>
</dbReference>
<protein>
    <submittedName>
        <fullName evidence="11">Response regulator transcription factor</fullName>
    </submittedName>
</protein>
<proteinExistence type="predicted"/>
<feature type="region of interest" description="Disordered" evidence="8">
    <location>
        <begin position="1"/>
        <end position="20"/>
    </location>
</feature>
<feature type="domain" description="Response regulatory" evidence="9">
    <location>
        <begin position="42"/>
        <end position="162"/>
    </location>
</feature>
<dbReference type="Gene3D" id="3.40.50.2300">
    <property type="match status" value="1"/>
</dbReference>
<dbReference type="InterPro" id="IPR039420">
    <property type="entry name" value="WalR-like"/>
</dbReference>
<dbReference type="GO" id="GO:0000156">
    <property type="term" value="F:phosphorelay response regulator activity"/>
    <property type="evidence" value="ECO:0007669"/>
    <property type="project" value="TreeGrafter"/>
</dbReference>
<evidence type="ECO:0000256" key="8">
    <source>
        <dbReference type="SAM" id="MobiDB-lite"/>
    </source>
</evidence>
<sequence>MPAGAAHLAPAHPRGPSGLNRMGRLCHVPFPPHTRPMRRMAHILIIEDEPDLLHTWAYYLEQGGHRVTAVMDGATANNMARDVNPDLIILDLHLVHNQENEPVRGMDILRELRAVSNVPVLIVTGNFTDQLDRVLGFRLGADDYLIKGNFGVQELIARVEYQLAKHSANRHDAEPQAAEHDHSILAAGNLKLDRDRQIVTRGDRQIDLSPQEFKVLLCLMLNRRRNMTFIAIWRHCWGDSSADMASIRNNIRIQVSGIRRKLYDTRAANPLIVSIRGVGYCFRG</sequence>
<dbReference type="PROSITE" id="PS50110">
    <property type="entry name" value="RESPONSE_REGULATORY"/>
    <property type="match status" value="1"/>
</dbReference>
<dbReference type="GO" id="GO:0006355">
    <property type="term" value="P:regulation of DNA-templated transcription"/>
    <property type="evidence" value="ECO:0007669"/>
    <property type="project" value="InterPro"/>
</dbReference>
<dbReference type="SMART" id="SM00448">
    <property type="entry name" value="REC"/>
    <property type="match status" value="1"/>
</dbReference>
<gene>
    <name evidence="11" type="ORF">F4Y08_12935</name>
</gene>
<dbReference type="InterPro" id="IPR036388">
    <property type="entry name" value="WH-like_DNA-bd_sf"/>
</dbReference>
<keyword evidence="4 7" id="KW-0238">DNA-binding</keyword>
<dbReference type="PANTHER" id="PTHR48111">
    <property type="entry name" value="REGULATOR OF RPOS"/>
    <property type="match status" value="1"/>
</dbReference>
<dbReference type="AlphaFoldDB" id="A0A6B1DTT2"/>